<dbReference type="EMBL" id="BAAANC010000002">
    <property type="protein sequence ID" value="GAA1524605.1"/>
    <property type="molecule type" value="Genomic_DNA"/>
</dbReference>
<comment type="caution">
    <text evidence="4">The sequence shown here is derived from an EMBL/GenBank/DDBJ whole genome shotgun (WGS) entry which is preliminary data.</text>
</comment>
<evidence type="ECO:0000256" key="2">
    <source>
        <dbReference type="ARBA" id="ARBA00022801"/>
    </source>
</evidence>
<organism evidence="4 5">
    <name type="scientific">Kribbella lupini</name>
    <dbReference type="NCBI Taxonomy" id="291602"/>
    <lineage>
        <taxon>Bacteria</taxon>
        <taxon>Bacillati</taxon>
        <taxon>Actinomycetota</taxon>
        <taxon>Actinomycetes</taxon>
        <taxon>Propionibacteriales</taxon>
        <taxon>Kribbellaceae</taxon>
        <taxon>Kribbella</taxon>
    </lineage>
</organism>
<dbReference type="PANTHER" id="PTHR48081">
    <property type="entry name" value="AB HYDROLASE SUPERFAMILY PROTEIN C4A8.06C"/>
    <property type="match status" value="1"/>
</dbReference>
<protein>
    <recommendedName>
        <fullName evidence="3">Alpha/beta hydrolase fold-3 domain-containing protein</fullName>
    </recommendedName>
</protein>
<evidence type="ECO:0000259" key="3">
    <source>
        <dbReference type="Pfam" id="PF07859"/>
    </source>
</evidence>
<dbReference type="Gene3D" id="3.40.50.1820">
    <property type="entry name" value="alpha/beta hydrolase"/>
    <property type="match status" value="1"/>
</dbReference>
<dbReference type="SUPFAM" id="SSF53474">
    <property type="entry name" value="alpha/beta-Hydrolases"/>
    <property type="match status" value="1"/>
</dbReference>
<gene>
    <name evidence="4" type="ORF">GCM10009741_27530</name>
</gene>
<dbReference type="PANTHER" id="PTHR48081:SF30">
    <property type="entry name" value="ACETYL-HYDROLASE LIPR-RELATED"/>
    <property type="match status" value="1"/>
</dbReference>
<evidence type="ECO:0000313" key="4">
    <source>
        <dbReference type="EMBL" id="GAA1524605.1"/>
    </source>
</evidence>
<sequence length="276" mass="29659">MSNQDINRDHWQRSAANDRSIPWEELTAEPKAIREEWVGDELWLRPEVTANDAVLLAIHGGGFVGGSVASHRKLFGHIANAAGTSAYAVEYPLVPEHVYPSQLDAVVSTYRRLAAEHPVALVGDSAGGTLVLGVALRARDEGLPQPRALYLISPWTDLEAAGESYDTSTDPFFARETVRGLGAAYLAGADPRTPAASPLHADYRGFAPTYIQVGGEEGLLDDSRMLADRMRAAGVDVQLEVFPGELHTFQMTAGNTTVADDAIGRAGGWLRQILGS</sequence>
<reference evidence="4 5" key="1">
    <citation type="journal article" date="2019" name="Int. J. Syst. Evol. Microbiol.">
        <title>The Global Catalogue of Microorganisms (GCM) 10K type strain sequencing project: providing services to taxonomists for standard genome sequencing and annotation.</title>
        <authorList>
            <consortium name="The Broad Institute Genomics Platform"/>
            <consortium name="The Broad Institute Genome Sequencing Center for Infectious Disease"/>
            <person name="Wu L."/>
            <person name="Ma J."/>
        </authorList>
    </citation>
    <scope>NUCLEOTIDE SEQUENCE [LARGE SCALE GENOMIC DNA]</scope>
    <source>
        <strain evidence="4 5">JCM 14303</strain>
    </source>
</reference>
<name>A0ABN2AQG1_9ACTN</name>
<dbReference type="InterPro" id="IPR029058">
    <property type="entry name" value="AB_hydrolase_fold"/>
</dbReference>
<dbReference type="Proteomes" id="UP001500363">
    <property type="component" value="Unassembled WGS sequence"/>
</dbReference>
<dbReference type="Pfam" id="PF07859">
    <property type="entry name" value="Abhydrolase_3"/>
    <property type="match status" value="1"/>
</dbReference>
<dbReference type="PROSITE" id="PS01173">
    <property type="entry name" value="LIPASE_GDXG_HIS"/>
    <property type="match status" value="1"/>
</dbReference>
<dbReference type="RefSeq" id="WP_344173952.1">
    <property type="nucleotide sequence ID" value="NZ_BAAANC010000002.1"/>
</dbReference>
<keyword evidence="5" id="KW-1185">Reference proteome</keyword>
<comment type="similarity">
    <text evidence="1">Belongs to the 'GDXG' lipolytic enzyme family.</text>
</comment>
<evidence type="ECO:0000313" key="5">
    <source>
        <dbReference type="Proteomes" id="UP001500363"/>
    </source>
</evidence>
<keyword evidence="2" id="KW-0378">Hydrolase</keyword>
<dbReference type="InterPro" id="IPR050300">
    <property type="entry name" value="GDXG_lipolytic_enzyme"/>
</dbReference>
<dbReference type="InterPro" id="IPR013094">
    <property type="entry name" value="AB_hydrolase_3"/>
</dbReference>
<proteinExistence type="inferred from homology"/>
<feature type="domain" description="Alpha/beta hydrolase fold-3" evidence="3">
    <location>
        <begin position="56"/>
        <end position="250"/>
    </location>
</feature>
<dbReference type="InterPro" id="IPR002168">
    <property type="entry name" value="Lipase_GDXG_HIS_AS"/>
</dbReference>
<accession>A0ABN2AQG1</accession>
<evidence type="ECO:0000256" key="1">
    <source>
        <dbReference type="ARBA" id="ARBA00010515"/>
    </source>
</evidence>